<dbReference type="Pfam" id="PF00024">
    <property type="entry name" value="PAN_1"/>
    <property type="match status" value="1"/>
</dbReference>
<feature type="region of interest" description="Disordered" evidence="1">
    <location>
        <begin position="172"/>
        <end position="199"/>
    </location>
</feature>
<name>A0A915DPJ4_9BILA</name>
<accession>A0A915DPJ4</accession>
<proteinExistence type="predicted"/>
<evidence type="ECO:0000256" key="1">
    <source>
        <dbReference type="SAM" id="MobiDB-lite"/>
    </source>
</evidence>
<dbReference type="AlphaFoldDB" id="A0A915DPJ4"/>
<dbReference type="PROSITE" id="PS50948">
    <property type="entry name" value="PAN"/>
    <property type="match status" value="2"/>
</dbReference>
<feature type="compositionally biased region" description="Polar residues" evidence="1">
    <location>
        <begin position="125"/>
        <end position="136"/>
    </location>
</feature>
<evidence type="ECO:0000259" key="2">
    <source>
        <dbReference type="PROSITE" id="PS50948"/>
    </source>
</evidence>
<reference evidence="4" key="1">
    <citation type="submission" date="2022-11" db="UniProtKB">
        <authorList>
            <consortium name="WormBaseParasite"/>
        </authorList>
    </citation>
    <scope>IDENTIFICATION</scope>
</reference>
<dbReference type="SMART" id="SM00473">
    <property type="entry name" value="PAN_AP"/>
    <property type="match status" value="2"/>
</dbReference>
<dbReference type="Proteomes" id="UP000887574">
    <property type="component" value="Unplaced"/>
</dbReference>
<protein>
    <submittedName>
        <fullName evidence="4">Apple domain-containing protein</fullName>
    </submittedName>
</protein>
<evidence type="ECO:0000313" key="4">
    <source>
        <dbReference type="WBParaSite" id="jg21598"/>
    </source>
</evidence>
<dbReference type="SUPFAM" id="SSF57414">
    <property type="entry name" value="Hairpin loop containing domain-like"/>
    <property type="match status" value="2"/>
</dbReference>
<sequence>MLAAHLYCILFYIVGDNISMEAEQLKPCFERYDGHKLFDATPFHSEWRMKTEEQCLPFCVKTSSRCASIVYDKMNHICHYFTVNGIEFELLEKNPRWYTCKWQSEDDMMSAMDADEKSVSEQKPLVSQSAAPNKTASDNHDVQPLTDSPLLPNTDLQTPTVETELEVVEPVAASTTQTFPSQTVESQPFGEETSTTFGDFDAGKTFEEYTPESTVEAAVNRDIATHSDPQIINQKEEDPEEIPTIQPTTSTTYTPVMETIDPEAAPAFLPVMNVFKASSRVKQASVEQSEDNHVRRHPVSSPPFDAKPPRVQHNNQHNWEQGSAAQASKLPTSVDANIGQAVENEACQGDTNQFGWRRNSKINSQMNDSMQNYLSRRATEPRECINLCKGMDIPERYQKCDSFTYFEKEKRCILDSVADSFTRNSLAIADKMDFSTRAFHKFCYPANMSPFVDCSEFLAFRDYSLQMTPREIFDGLPTGRDGLCLSELCVSLMSLDVEDYLGATVQRVVKPSLANHPATVQPVRIDFKKFCE</sequence>
<feature type="domain" description="Apple" evidence="2">
    <location>
        <begin position="28"/>
        <end position="95"/>
    </location>
</feature>
<dbReference type="InterPro" id="IPR003609">
    <property type="entry name" value="Pan_app"/>
</dbReference>
<dbReference type="WBParaSite" id="jg21598">
    <property type="protein sequence ID" value="jg21598"/>
    <property type="gene ID" value="jg21598"/>
</dbReference>
<feature type="region of interest" description="Disordered" evidence="1">
    <location>
        <begin position="283"/>
        <end position="315"/>
    </location>
</feature>
<feature type="region of interest" description="Disordered" evidence="1">
    <location>
        <begin position="111"/>
        <end position="156"/>
    </location>
</feature>
<feature type="compositionally biased region" description="Polar residues" evidence="1">
    <location>
        <begin position="173"/>
        <end position="197"/>
    </location>
</feature>
<evidence type="ECO:0000313" key="3">
    <source>
        <dbReference type="Proteomes" id="UP000887574"/>
    </source>
</evidence>
<feature type="domain" description="Apple" evidence="2">
    <location>
        <begin position="347"/>
        <end position="439"/>
    </location>
</feature>
<keyword evidence="3" id="KW-1185">Reference proteome</keyword>
<organism evidence="3 4">
    <name type="scientific">Ditylenchus dipsaci</name>
    <dbReference type="NCBI Taxonomy" id="166011"/>
    <lineage>
        <taxon>Eukaryota</taxon>
        <taxon>Metazoa</taxon>
        <taxon>Ecdysozoa</taxon>
        <taxon>Nematoda</taxon>
        <taxon>Chromadorea</taxon>
        <taxon>Rhabditida</taxon>
        <taxon>Tylenchina</taxon>
        <taxon>Tylenchomorpha</taxon>
        <taxon>Sphaerularioidea</taxon>
        <taxon>Anguinidae</taxon>
        <taxon>Anguininae</taxon>
        <taxon>Ditylenchus</taxon>
    </lineage>
</organism>